<keyword evidence="2" id="KW-0328">Glycosyltransferase</keyword>
<evidence type="ECO:0000313" key="9">
    <source>
        <dbReference type="EMBL" id="MBN3578190.1"/>
    </source>
</evidence>
<dbReference type="RefSeq" id="WP_206369937.1">
    <property type="nucleotide sequence ID" value="NZ_CAWPTM010000029.1"/>
</dbReference>
<feature type="transmembrane region" description="Helical" evidence="7">
    <location>
        <begin position="231"/>
        <end position="252"/>
    </location>
</feature>
<evidence type="ECO:0000256" key="1">
    <source>
        <dbReference type="ARBA" id="ARBA00004141"/>
    </source>
</evidence>
<evidence type="ECO:0000256" key="4">
    <source>
        <dbReference type="ARBA" id="ARBA00022692"/>
    </source>
</evidence>
<dbReference type="Pfam" id="PF00535">
    <property type="entry name" value="Glycos_transf_2"/>
    <property type="match status" value="1"/>
</dbReference>
<proteinExistence type="predicted"/>
<dbReference type="CDD" id="cd04187">
    <property type="entry name" value="DPM1_like_bac"/>
    <property type="match status" value="1"/>
</dbReference>
<keyword evidence="5 7" id="KW-1133">Transmembrane helix</keyword>
<accession>A0ABS3A2H2</accession>
<sequence length="311" mass="35359">MKLISIVTPCYNEEDNVEELYERVKGVLATKLKDYDYEHIFIDNASTDNTVSLLKSIANVDKRVKIIVNSRNFGHMCSPAHGMYQAKGDVVILIVADLQDPPEMIPEFISEWEKGNDIVLAIKASSQENGLMFKLRKAYYNLLSRLSEVEVFKNFTGFGLYDKRVMTAVKELKDPYPFFRGMVAEVGFKVKKIAYDQPVRLRGVTKNNFYTLYDIGMLGIINNSKVPLRMAIFMGATFGALSLLVGFGYFIAKILYWDTMSLGIAPLIIMSSLMFSIMLFFIGVIGEYIGAIYTQVLNRPLVFEKERVNFE</sequence>
<evidence type="ECO:0000256" key="6">
    <source>
        <dbReference type="ARBA" id="ARBA00023136"/>
    </source>
</evidence>
<feature type="transmembrane region" description="Helical" evidence="7">
    <location>
        <begin position="264"/>
        <end position="289"/>
    </location>
</feature>
<dbReference type="PANTHER" id="PTHR48090:SF1">
    <property type="entry name" value="PROPHAGE BACTOPRENOL GLUCOSYL TRANSFERASE HOMOLOG"/>
    <property type="match status" value="1"/>
</dbReference>
<dbReference type="InterPro" id="IPR001173">
    <property type="entry name" value="Glyco_trans_2-like"/>
</dbReference>
<dbReference type="Proteomes" id="UP000779070">
    <property type="component" value="Unassembled WGS sequence"/>
</dbReference>
<organism evidence="9 10">
    <name type="scientific">Vibrio neptunius</name>
    <dbReference type="NCBI Taxonomy" id="170651"/>
    <lineage>
        <taxon>Bacteria</taxon>
        <taxon>Pseudomonadati</taxon>
        <taxon>Pseudomonadota</taxon>
        <taxon>Gammaproteobacteria</taxon>
        <taxon>Vibrionales</taxon>
        <taxon>Vibrionaceae</taxon>
        <taxon>Vibrio</taxon>
    </lineage>
</organism>
<reference evidence="9 10" key="1">
    <citation type="submission" date="2021-02" db="EMBL/GenBank/DDBJ databases">
        <title>Draft Genome Sequences of 5 Vibrio neptunius Strains Isolated From of Bivalve Hatcheries.</title>
        <authorList>
            <person name="Galvis F."/>
            <person name="Barja J.L."/>
            <person name="Lemos M.L."/>
            <person name="Balado M."/>
        </authorList>
    </citation>
    <scope>NUCLEOTIDE SEQUENCE [LARGE SCALE GENOMIC DNA]</scope>
    <source>
        <strain evidence="9 10">PP-145.98</strain>
    </source>
</reference>
<protein>
    <submittedName>
        <fullName evidence="9">Glycosyltransferase family 2 protein</fullName>
    </submittedName>
</protein>
<evidence type="ECO:0000256" key="7">
    <source>
        <dbReference type="SAM" id="Phobius"/>
    </source>
</evidence>
<dbReference type="InterPro" id="IPR050256">
    <property type="entry name" value="Glycosyltransferase_2"/>
</dbReference>
<keyword evidence="3" id="KW-0808">Transferase</keyword>
<dbReference type="Gene3D" id="3.90.550.10">
    <property type="entry name" value="Spore Coat Polysaccharide Biosynthesis Protein SpsA, Chain A"/>
    <property type="match status" value="1"/>
</dbReference>
<keyword evidence="6 7" id="KW-0472">Membrane</keyword>
<name>A0ABS3A2H2_9VIBR</name>
<comment type="caution">
    <text evidence="9">The sequence shown here is derived from an EMBL/GenBank/DDBJ whole genome shotgun (WGS) entry which is preliminary data.</text>
</comment>
<gene>
    <name evidence="9" type="ORF">JYA62_10960</name>
</gene>
<dbReference type="PANTHER" id="PTHR48090">
    <property type="entry name" value="UNDECAPRENYL-PHOSPHATE 4-DEOXY-4-FORMAMIDO-L-ARABINOSE TRANSFERASE-RELATED"/>
    <property type="match status" value="1"/>
</dbReference>
<evidence type="ECO:0000259" key="8">
    <source>
        <dbReference type="Pfam" id="PF00535"/>
    </source>
</evidence>
<feature type="domain" description="Glycosyltransferase 2-like" evidence="8">
    <location>
        <begin position="5"/>
        <end position="140"/>
    </location>
</feature>
<evidence type="ECO:0000256" key="2">
    <source>
        <dbReference type="ARBA" id="ARBA00022676"/>
    </source>
</evidence>
<dbReference type="SUPFAM" id="SSF53448">
    <property type="entry name" value="Nucleotide-diphospho-sugar transferases"/>
    <property type="match status" value="1"/>
</dbReference>
<evidence type="ECO:0000256" key="5">
    <source>
        <dbReference type="ARBA" id="ARBA00022989"/>
    </source>
</evidence>
<dbReference type="EMBL" id="JAFHLB010000012">
    <property type="protein sequence ID" value="MBN3578190.1"/>
    <property type="molecule type" value="Genomic_DNA"/>
</dbReference>
<evidence type="ECO:0000313" key="10">
    <source>
        <dbReference type="Proteomes" id="UP000779070"/>
    </source>
</evidence>
<keyword evidence="4 7" id="KW-0812">Transmembrane</keyword>
<comment type="subcellular location">
    <subcellularLocation>
        <location evidence="1">Membrane</location>
        <topology evidence="1">Multi-pass membrane protein</topology>
    </subcellularLocation>
</comment>
<evidence type="ECO:0000256" key="3">
    <source>
        <dbReference type="ARBA" id="ARBA00022679"/>
    </source>
</evidence>
<dbReference type="InterPro" id="IPR029044">
    <property type="entry name" value="Nucleotide-diphossugar_trans"/>
</dbReference>
<keyword evidence="10" id="KW-1185">Reference proteome</keyword>